<keyword evidence="3" id="KW-1185">Reference proteome</keyword>
<gene>
    <name evidence="2" type="ORF">CYMTET_53133</name>
</gene>
<reference evidence="2 3" key="1">
    <citation type="journal article" date="2015" name="Genome Biol. Evol.">
        <title>Comparative Genomics of a Bacterivorous Green Alga Reveals Evolutionary Causalities and Consequences of Phago-Mixotrophic Mode of Nutrition.</title>
        <authorList>
            <person name="Burns J.A."/>
            <person name="Paasch A."/>
            <person name="Narechania A."/>
            <person name="Kim E."/>
        </authorList>
    </citation>
    <scope>NUCLEOTIDE SEQUENCE [LARGE SCALE GENOMIC DNA]</scope>
    <source>
        <strain evidence="2 3">PLY_AMNH</strain>
    </source>
</reference>
<organism evidence="2 3">
    <name type="scientific">Cymbomonas tetramitiformis</name>
    <dbReference type="NCBI Taxonomy" id="36881"/>
    <lineage>
        <taxon>Eukaryota</taxon>
        <taxon>Viridiplantae</taxon>
        <taxon>Chlorophyta</taxon>
        <taxon>Pyramimonadophyceae</taxon>
        <taxon>Pyramimonadales</taxon>
        <taxon>Pyramimonadaceae</taxon>
        <taxon>Cymbomonas</taxon>
    </lineage>
</organism>
<dbReference type="Proteomes" id="UP001190700">
    <property type="component" value="Unassembled WGS sequence"/>
</dbReference>
<dbReference type="EMBL" id="LGRX02034873">
    <property type="protein sequence ID" value="KAK3236743.1"/>
    <property type="molecule type" value="Genomic_DNA"/>
</dbReference>
<accession>A0AAE0BHI4</accession>
<evidence type="ECO:0000256" key="1">
    <source>
        <dbReference type="SAM" id="MobiDB-lite"/>
    </source>
</evidence>
<dbReference type="PANTHER" id="PTHR16306:SF0">
    <property type="entry name" value="TRANSLIN-ASSOCIATED FACTOR X-INTERACTING PROTEIN 1"/>
    <property type="match status" value="1"/>
</dbReference>
<dbReference type="AlphaFoldDB" id="A0AAE0BHI4"/>
<comment type="caution">
    <text evidence="2">The sequence shown here is derived from an EMBL/GenBank/DDBJ whole genome shotgun (WGS) entry which is preliminary data.</text>
</comment>
<evidence type="ECO:0000313" key="2">
    <source>
        <dbReference type="EMBL" id="KAK3236743.1"/>
    </source>
</evidence>
<name>A0AAE0BHI4_9CHLO</name>
<protein>
    <submittedName>
        <fullName evidence="2">Uncharacterized protein</fullName>
    </submittedName>
</protein>
<dbReference type="PANTHER" id="PTHR16306">
    <property type="entry name" value="TRANSLIN-ASSOCIATED FACTOR X-INTERACTING PROTEIN 1"/>
    <property type="match status" value="1"/>
</dbReference>
<sequence>IGDVEEELHVEVVKTTGMMSEIDMLKETHTPRPDWDKMFVQQLLPVLTEPGKGTAEKTKAMDDHISILAQQIKLLENELRPPDPPPPAQIFAPARAVDLSQFEFEADEQYFIAKGTSLKVPRYLRLHGKVKNRQLTLTQTRSIVLDVWAKRFEEKADLRTMKLQQYFHLYLQRRYGALQHVIADWGYNIVNSLIRYRTLDLECDLFFRILDGEFYDELYEDIMSLKSKLKKFLRELDHMTGGFVSNTISRGDFEQGLKKFFTYKSTERIDELVTVLASMVGNVDEIRYREVIDNPDKEDGHTLFTQMMVQQYLDEQAEYGGAVEGRLRQLDVRKTNKLTGKDYVRCFAEIDPGKQPAEVHLLLVKGYDVDEVPEDGIIDIPSFMKRVQAGVLRRSRAGDSKVAAAIVKKPEELSKYRRRAAAEETLSLFKPGSGEPQEVKKSMAAMPHIKSKISTLFKATAASIMKDTSVASRATVGADGVSRTMAEWIQHYWTRHRSKSPTGENKRNSVYLLSQKLSESKDK</sequence>
<proteinExistence type="predicted"/>
<dbReference type="GO" id="GO:0005737">
    <property type="term" value="C:cytoplasm"/>
    <property type="evidence" value="ECO:0007669"/>
    <property type="project" value="TreeGrafter"/>
</dbReference>
<feature type="non-terminal residue" evidence="2">
    <location>
        <position position="1"/>
    </location>
</feature>
<feature type="region of interest" description="Disordered" evidence="1">
    <location>
        <begin position="496"/>
        <end position="523"/>
    </location>
</feature>
<evidence type="ECO:0000313" key="3">
    <source>
        <dbReference type="Proteomes" id="UP001190700"/>
    </source>
</evidence>